<feature type="non-terminal residue" evidence="1">
    <location>
        <position position="68"/>
    </location>
</feature>
<evidence type="ECO:0000313" key="1">
    <source>
        <dbReference type="EMBL" id="SVC06844.1"/>
    </source>
</evidence>
<protein>
    <submittedName>
        <fullName evidence="1">Uncharacterized protein</fullName>
    </submittedName>
</protein>
<proteinExistence type="predicted"/>
<reference evidence="1" key="1">
    <citation type="submission" date="2018-05" db="EMBL/GenBank/DDBJ databases">
        <authorList>
            <person name="Lanie J.A."/>
            <person name="Ng W.-L."/>
            <person name="Kazmierczak K.M."/>
            <person name="Andrzejewski T.M."/>
            <person name="Davidsen T.M."/>
            <person name="Wayne K.J."/>
            <person name="Tettelin H."/>
            <person name="Glass J.I."/>
            <person name="Rusch D."/>
            <person name="Podicherti R."/>
            <person name="Tsui H.-C.T."/>
            <person name="Winkler M.E."/>
        </authorList>
    </citation>
    <scope>NUCLEOTIDE SEQUENCE</scope>
</reference>
<accession>A0A382J3W7</accession>
<organism evidence="1">
    <name type="scientific">marine metagenome</name>
    <dbReference type="NCBI Taxonomy" id="408172"/>
    <lineage>
        <taxon>unclassified sequences</taxon>
        <taxon>metagenomes</taxon>
        <taxon>ecological metagenomes</taxon>
    </lineage>
</organism>
<feature type="non-terminal residue" evidence="1">
    <location>
        <position position="1"/>
    </location>
</feature>
<gene>
    <name evidence="1" type="ORF">METZ01_LOCUS259698</name>
</gene>
<name>A0A382J3W7_9ZZZZ</name>
<dbReference type="EMBL" id="UINC01071718">
    <property type="protein sequence ID" value="SVC06844.1"/>
    <property type="molecule type" value="Genomic_DNA"/>
</dbReference>
<sequence>YWYAYAASGSAGAIPMVPRRNLGGGVGLRMCESQSALTKPRFWLQRSLRHRAPEGTRWRVDHQARRKI</sequence>
<dbReference type="AlphaFoldDB" id="A0A382J3W7"/>